<reference evidence="2" key="1">
    <citation type="submission" date="2023-07" db="EMBL/GenBank/DDBJ databases">
        <title>Sorghum-associated microbial communities from plants grown in Nebraska, USA.</title>
        <authorList>
            <person name="Schachtman D."/>
        </authorList>
    </citation>
    <scope>NUCLEOTIDE SEQUENCE</scope>
    <source>
        <strain evidence="2">DS1061</strain>
    </source>
</reference>
<dbReference type="NCBIfam" id="TIGR01901">
    <property type="entry name" value="adhes_NPXG"/>
    <property type="match status" value="1"/>
</dbReference>
<dbReference type="Proteomes" id="UP001229486">
    <property type="component" value="Unassembled WGS sequence"/>
</dbReference>
<dbReference type="EMBL" id="JAURTK010000003">
    <property type="protein sequence ID" value="MDP9647819.1"/>
    <property type="molecule type" value="Genomic_DNA"/>
</dbReference>
<dbReference type="InterPro" id="IPR050909">
    <property type="entry name" value="Bact_Autotransporter_VF"/>
</dbReference>
<dbReference type="SUPFAM" id="SSF51126">
    <property type="entry name" value="Pectin lyase-like"/>
    <property type="match status" value="1"/>
</dbReference>
<sequence>MTVAALTRGTRALHDRRRSLAKRWARLGLTAAALLYGHASVAAGPLPQGGSFVGTTGSIAQNGRNLNITQAGGRGIINWDSFSVGVGNTVSIKNGTGATLNRVTGSDVSAIYGALNATGSVYLINPNGVLIGRTGVISTGGRFLASTLDVSDDSFLNPRAIGGTAYTGNSTANVVNLGRISSSGGDVLLISASKVVNAGKIDAPNGNAEFAVGRQVRLYDSAYQQLSVDVGSGGTIRNTGTVEAATINLQAADGNIFALAGHSGALRATGTATRDGHVWLVADTTTNYRVNTGNIDARGAQISARNADGSRGVVEMSGGSVKVGGADVQARQWNITTGDFTVDARTADTLGASLSRGASVNVLANGADGKLGANGKGNIDVEASLRWCGDASLNLNAAHSLTIAPRVTIANIGAGPLTLSADSYGFDNGGSVINQGTLDWSRSTGIITVLYDINGTFTRGTVVTNPSWQAAPFSGLLTQFTAYQLIASLDDLRAVNNNLAGNYALAPRGIEFVDAGEFGGIGSADHPFTGQFDGMGHLPADLHLAANAGMFNVIGKDGVVRNFTLADGTGTSSSGPVGLLAAVNYGTLINVGATGIITSTGNANSVIGGLVGENFGNIERSWAGVNITGTGELGGLVGRNDGHIDRSYSLNSMTAGAPSTFGGLVGTNNGDIVRSYAFAFQMSGGTTVGGLVGNNTGRIEQSYAYAKLTPDANATVGGIAGNNSGSIANDVFWNSESSGAQAGVGSGTAVASSSGLTDLELRDPASFGPTWDFGANGTWVAGYFGPSLNRLAQP</sequence>
<dbReference type="AlphaFoldDB" id="A0AB73IFB4"/>
<dbReference type="InterPro" id="IPR011050">
    <property type="entry name" value="Pectin_lyase_fold/virulence"/>
</dbReference>
<evidence type="ECO:0000313" key="2">
    <source>
        <dbReference type="EMBL" id="MDP9647819.1"/>
    </source>
</evidence>
<name>A0AB73IFB4_9BURK</name>
<protein>
    <submittedName>
        <fullName evidence="2">Filamentous hemagglutinin family protein</fullName>
    </submittedName>
</protein>
<dbReference type="PANTHER" id="PTHR12338:SF5">
    <property type="entry name" value="ANTIGEN 43-RELATED"/>
    <property type="match status" value="1"/>
</dbReference>
<comment type="caution">
    <text evidence="2">The sequence shown here is derived from an EMBL/GenBank/DDBJ whole genome shotgun (WGS) entry which is preliminary data.</text>
</comment>
<evidence type="ECO:0000313" key="3">
    <source>
        <dbReference type="Proteomes" id="UP001229486"/>
    </source>
</evidence>
<gene>
    <name evidence="2" type="ORF">J2793_003265</name>
</gene>
<dbReference type="Pfam" id="PF05860">
    <property type="entry name" value="TPS"/>
    <property type="match status" value="1"/>
</dbReference>
<feature type="domain" description="Filamentous haemagglutinin FhaB/tRNA nuclease CdiA-like TPS" evidence="1">
    <location>
        <begin position="43"/>
        <end position="154"/>
    </location>
</feature>
<organism evidence="2 3">
    <name type="scientific">Paraburkholderia caledonica</name>
    <dbReference type="NCBI Taxonomy" id="134536"/>
    <lineage>
        <taxon>Bacteria</taxon>
        <taxon>Pseudomonadati</taxon>
        <taxon>Pseudomonadota</taxon>
        <taxon>Betaproteobacteria</taxon>
        <taxon>Burkholderiales</taxon>
        <taxon>Burkholderiaceae</taxon>
        <taxon>Paraburkholderia</taxon>
    </lineage>
</organism>
<dbReference type="SMART" id="SM00912">
    <property type="entry name" value="Haemagg_act"/>
    <property type="match status" value="1"/>
</dbReference>
<accession>A0AB73IFB4</accession>
<evidence type="ECO:0000259" key="1">
    <source>
        <dbReference type="SMART" id="SM00912"/>
    </source>
</evidence>
<dbReference type="PANTHER" id="PTHR12338">
    <property type="entry name" value="AUTOTRANSPORTER"/>
    <property type="match status" value="1"/>
</dbReference>
<proteinExistence type="predicted"/>
<dbReference type="Gene3D" id="2.160.20.10">
    <property type="entry name" value="Single-stranded right-handed beta-helix, Pectin lyase-like"/>
    <property type="match status" value="1"/>
</dbReference>
<dbReference type="RefSeq" id="WP_392393965.1">
    <property type="nucleotide sequence ID" value="NZ_JAURTK010000003.1"/>
</dbReference>
<dbReference type="Gene3D" id="2.160.20.110">
    <property type="match status" value="1"/>
</dbReference>
<dbReference type="InterPro" id="IPR008638">
    <property type="entry name" value="FhaB/CdiA-like_TPS"/>
</dbReference>
<dbReference type="InterPro" id="IPR012334">
    <property type="entry name" value="Pectin_lyas_fold"/>
</dbReference>